<gene>
    <name evidence="1" type="ORF">FHR98_000787</name>
</gene>
<dbReference type="Pfam" id="PF06684">
    <property type="entry name" value="AA_synth"/>
    <property type="match status" value="1"/>
</dbReference>
<evidence type="ECO:0008006" key="3">
    <source>
        <dbReference type="Google" id="ProtNLM"/>
    </source>
</evidence>
<dbReference type="SUPFAM" id="SSF160519">
    <property type="entry name" value="BB2672-like"/>
    <property type="match status" value="1"/>
</dbReference>
<dbReference type="Gene3D" id="3.30.1330.110">
    <property type="entry name" value="BB2672"/>
    <property type="match status" value="1"/>
</dbReference>
<dbReference type="Proteomes" id="UP000581135">
    <property type="component" value="Unassembled WGS sequence"/>
</dbReference>
<name>A0A839SU62_9PROT</name>
<dbReference type="RefSeq" id="WP_183415333.1">
    <property type="nucleotide sequence ID" value="NZ_JACHXA010000002.1"/>
</dbReference>
<sequence>MTENAKRLVRKSIVSIEDTFIEGGRAASVPLRMVVGAAVVHNPWAGQGFVDDLRPEIHALAPILGDLIVPPVIAAAGGRDAVVTYGKAAVVGVDGEVEHASALIHTLRFGNILRDGAEGSSFLPFTNLRAGPGFALSIPMKHKMKEQEGSRAHFLTATVSIPDAPAPDEILVAVAVATGGRPHHRIGDRYQDMRDLGVDQTGARLEQV</sequence>
<accession>A0A839SU62</accession>
<dbReference type="AlphaFoldDB" id="A0A839SU62"/>
<evidence type="ECO:0000313" key="1">
    <source>
        <dbReference type="EMBL" id="MBB3064515.1"/>
    </source>
</evidence>
<dbReference type="InterPro" id="IPR009569">
    <property type="entry name" value="AA_synth_put"/>
</dbReference>
<comment type="caution">
    <text evidence="1">The sequence shown here is derived from an EMBL/GenBank/DDBJ whole genome shotgun (WGS) entry which is preliminary data.</text>
</comment>
<reference evidence="1 2" key="1">
    <citation type="submission" date="2020-08" db="EMBL/GenBank/DDBJ databases">
        <title>Genomic Encyclopedia of Type Strains, Phase III (KMG-III): the genomes of soil and plant-associated and newly described type strains.</title>
        <authorList>
            <person name="Whitman W."/>
        </authorList>
    </citation>
    <scope>NUCLEOTIDE SEQUENCE [LARGE SCALE GENOMIC DNA]</scope>
    <source>
        <strain evidence="1 2">CECT 8803</strain>
    </source>
</reference>
<proteinExistence type="predicted"/>
<dbReference type="InterPro" id="IPR035936">
    <property type="entry name" value="BB2672"/>
</dbReference>
<keyword evidence="2" id="KW-1185">Reference proteome</keyword>
<organism evidence="1 2">
    <name type="scientific">Limibacillus halophilus</name>
    <dbReference type="NCBI Taxonomy" id="1579333"/>
    <lineage>
        <taxon>Bacteria</taxon>
        <taxon>Pseudomonadati</taxon>
        <taxon>Pseudomonadota</taxon>
        <taxon>Alphaproteobacteria</taxon>
        <taxon>Rhodospirillales</taxon>
        <taxon>Rhodovibrionaceae</taxon>
        <taxon>Limibacillus</taxon>
    </lineage>
</organism>
<dbReference type="EMBL" id="JACHXA010000002">
    <property type="protein sequence ID" value="MBB3064515.1"/>
    <property type="molecule type" value="Genomic_DNA"/>
</dbReference>
<protein>
    <recommendedName>
        <fullName evidence="3">Amino acid synthesis</fullName>
    </recommendedName>
</protein>
<evidence type="ECO:0000313" key="2">
    <source>
        <dbReference type="Proteomes" id="UP000581135"/>
    </source>
</evidence>